<evidence type="ECO:0000256" key="3">
    <source>
        <dbReference type="ARBA" id="ARBA00022723"/>
    </source>
</evidence>
<name>A0AAN9V9S5_9ORTH</name>
<sequence>MAEPVLSVCWKNHTSELVTEYKSLLENDFLVDCTLSAEGQQLKAHRLVLSACSPYFHMLFQEDSGKHPFVILLNASFETLKAVIDFVYQGETHIPERNLKAFLTLAQSLQIKGLNAFTQDDKNKKQSSSTAPNVPQGSSENNQVTSEVDGINASLGSLGSYSQQHPHLSDSYSDTVQTNSSISVEAYSASHENVRSGASMTHLVEHHRPLGCDEVFVDSEVTVKHEPLYHVFPETRNKTPVNVKSYECAAGNFQRGMDVGTASVCGEDDLNIFSSCSESSHGNMESSLMPPAQEQHTQLSNEVPSGRDFAERGESSQPESLMLKEEHLDSESDDRMDDRDMPMNHMTEADVGLESTYGEQNPDQCSSAAGLPPEKELATQRRSPPGQQSESPPPHTELRSPQHFGEHSPASFDKGGLSSAHVGYYAGDTRRRGGTGAYSCEVCRKVFAFASQLVIHQRTHTGDRPFRCDVCGKAFAQSGNLVAHARRHTGERPFACDLCGKDFARAFNLALHKRRHH</sequence>
<dbReference type="InterPro" id="IPR013087">
    <property type="entry name" value="Znf_C2H2_type"/>
</dbReference>
<evidence type="ECO:0000256" key="7">
    <source>
        <dbReference type="ARBA" id="ARBA00023015"/>
    </source>
</evidence>
<dbReference type="GO" id="GO:0003682">
    <property type="term" value="F:chromatin binding"/>
    <property type="evidence" value="ECO:0007669"/>
    <property type="project" value="UniProtKB-ARBA"/>
</dbReference>
<evidence type="ECO:0000259" key="13">
    <source>
        <dbReference type="PROSITE" id="PS50157"/>
    </source>
</evidence>
<dbReference type="InterPro" id="IPR050457">
    <property type="entry name" value="ZnFinger_BTB_dom_contain"/>
</dbReference>
<dbReference type="GO" id="GO:0005634">
    <property type="term" value="C:nucleus"/>
    <property type="evidence" value="ECO:0007669"/>
    <property type="project" value="UniProtKB-SubCell"/>
</dbReference>
<evidence type="ECO:0000256" key="9">
    <source>
        <dbReference type="ARBA" id="ARBA00023242"/>
    </source>
</evidence>
<feature type="region of interest" description="Disordered" evidence="11">
    <location>
        <begin position="276"/>
        <end position="343"/>
    </location>
</feature>
<evidence type="ECO:0000256" key="10">
    <source>
        <dbReference type="PROSITE-ProRule" id="PRU00042"/>
    </source>
</evidence>
<dbReference type="PANTHER" id="PTHR46105:SF28">
    <property type="entry name" value="ZINC FINGER PROTEIN 37-LIKE"/>
    <property type="match status" value="1"/>
</dbReference>
<keyword evidence="9" id="KW-0539">Nucleus</keyword>
<dbReference type="Gene3D" id="3.30.710.10">
    <property type="entry name" value="Potassium Channel Kv1.1, Chain A"/>
    <property type="match status" value="1"/>
</dbReference>
<dbReference type="PANTHER" id="PTHR46105">
    <property type="entry name" value="AGAP004733-PA"/>
    <property type="match status" value="1"/>
</dbReference>
<dbReference type="SMART" id="SM00355">
    <property type="entry name" value="ZnF_C2H2"/>
    <property type="match status" value="3"/>
</dbReference>
<dbReference type="SUPFAM" id="SSF54695">
    <property type="entry name" value="POZ domain"/>
    <property type="match status" value="1"/>
</dbReference>
<feature type="compositionally biased region" description="Polar residues" evidence="11">
    <location>
        <begin position="276"/>
        <end position="286"/>
    </location>
</feature>
<accession>A0AAN9V9S5</accession>
<dbReference type="PROSITE" id="PS00028">
    <property type="entry name" value="ZINC_FINGER_C2H2_1"/>
    <property type="match status" value="3"/>
</dbReference>
<dbReference type="GO" id="GO:0000981">
    <property type="term" value="F:DNA-binding transcription factor activity, RNA polymerase II-specific"/>
    <property type="evidence" value="ECO:0007669"/>
    <property type="project" value="TreeGrafter"/>
</dbReference>
<evidence type="ECO:0000313" key="14">
    <source>
        <dbReference type="EMBL" id="KAK7793112.1"/>
    </source>
</evidence>
<feature type="compositionally biased region" description="Polar residues" evidence="11">
    <location>
        <begin position="154"/>
        <end position="175"/>
    </location>
</feature>
<proteinExistence type="inferred from homology"/>
<dbReference type="FunFam" id="3.30.160.60:FF:000193">
    <property type="entry name" value="Zinc finger protein 300"/>
    <property type="match status" value="1"/>
</dbReference>
<dbReference type="InterPro" id="IPR036236">
    <property type="entry name" value="Znf_C2H2_sf"/>
</dbReference>
<comment type="caution">
    <text evidence="14">The sequence shown here is derived from an EMBL/GenBank/DDBJ whole genome shotgun (WGS) entry which is preliminary data.</text>
</comment>
<feature type="compositionally biased region" description="Low complexity" evidence="11">
    <location>
        <begin position="380"/>
        <end position="390"/>
    </location>
</feature>
<keyword evidence="7" id="KW-0805">Transcription regulation</keyword>
<evidence type="ECO:0000256" key="5">
    <source>
        <dbReference type="ARBA" id="ARBA00022771"/>
    </source>
</evidence>
<keyword evidence="3" id="KW-0479">Metal-binding</keyword>
<dbReference type="GO" id="GO:0000785">
    <property type="term" value="C:chromatin"/>
    <property type="evidence" value="ECO:0007669"/>
    <property type="project" value="UniProtKB-ARBA"/>
</dbReference>
<protein>
    <submittedName>
        <fullName evidence="14">Uncharacterized protein</fullName>
    </submittedName>
</protein>
<keyword evidence="6" id="KW-0862">Zinc</keyword>
<dbReference type="FunFam" id="3.30.160.60:FF:000690">
    <property type="entry name" value="Zinc finger protein 354C"/>
    <property type="match status" value="1"/>
</dbReference>
<dbReference type="SMART" id="SM00225">
    <property type="entry name" value="BTB"/>
    <property type="match status" value="1"/>
</dbReference>
<dbReference type="InterPro" id="IPR011333">
    <property type="entry name" value="SKP1/BTB/POZ_sf"/>
</dbReference>
<organism evidence="14 15">
    <name type="scientific">Gryllus longicercus</name>
    <dbReference type="NCBI Taxonomy" id="2509291"/>
    <lineage>
        <taxon>Eukaryota</taxon>
        <taxon>Metazoa</taxon>
        <taxon>Ecdysozoa</taxon>
        <taxon>Arthropoda</taxon>
        <taxon>Hexapoda</taxon>
        <taxon>Insecta</taxon>
        <taxon>Pterygota</taxon>
        <taxon>Neoptera</taxon>
        <taxon>Polyneoptera</taxon>
        <taxon>Orthoptera</taxon>
        <taxon>Ensifera</taxon>
        <taxon>Gryllidea</taxon>
        <taxon>Grylloidea</taxon>
        <taxon>Gryllidae</taxon>
        <taxon>Gryllinae</taxon>
        <taxon>Gryllus</taxon>
    </lineage>
</organism>
<feature type="compositionally biased region" description="Basic and acidic residues" evidence="11">
    <location>
        <begin position="396"/>
        <end position="406"/>
    </location>
</feature>
<reference evidence="14 15" key="1">
    <citation type="submission" date="2024-03" db="EMBL/GenBank/DDBJ databases">
        <title>The genome assembly and annotation of the cricket Gryllus longicercus Weissman &amp; Gray.</title>
        <authorList>
            <person name="Szrajer S."/>
            <person name="Gray D."/>
            <person name="Ylla G."/>
        </authorList>
    </citation>
    <scope>NUCLEOTIDE SEQUENCE [LARGE SCALE GENOMIC DNA]</scope>
    <source>
        <strain evidence="14">DAG 2021-001</strain>
        <tissue evidence="14">Whole body minus gut</tissue>
    </source>
</reference>
<dbReference type="PROSITE" id="PS50097">
    <property type="entry name" value="BTB"/>
    <property type="match status" value="1"/>
</dbReference>
<dbReference type="GO" id="GO:0008270">
    <property type="term" value="F:zinc ion binding"/>
    <property type="evidence" value="ECO:0007669"/>
    <property type="project" value="UniProtKB-KW"/>
</dbReference>
<dbReference type="Gene3D" id="3.30.160.60">
    <property type="entry name" value="Classic Zinc Finger"/>
    <property type="match status" value="3"/>
</dbReference>
<dbReference type="CDD" id="cd18315">
    <property type="entry name" value="BTB_POZ_BAB-like"/>
    <property type="match status" value="1"/>
</dbReference>
<dbReference type="EMBL" id="JAZDUA010000402">
    <property type="protein sequence ID" value="KAK7793112.1"/>
    <property type="molecule type" value="Genomic_DNA"/>
</dbReference>
<feature type="region of interest" description="Disordered" evidence="11">
    <location>
        <begin position="120"/>
        <end position="175"/>
    </location>
</feature>
<comment type="similarity">
    <text evidence="2">Belongs to the krueppel C2H2-type zinc-finger protein family.</text>
</comment>
<keyword evidence="8" id="KW-0804">Transcription</keyword>
<evidence type="ECO:0000259" key="12">
    <source>
        <dbReference type="PROSITE" id="PS50097"/>
    </source>
</evidence>
<feature type="domain" description="C2H2-type" evidence="13">
    <location>
        <begin position="438"/>
        <end position="465"/>
    </location>
</feature>
<gene>
    <name evidence="14" type="ORF">R5R35_004405</name>
</gene>
<dbReference type="Pfam" id="PF00651">
    <property type="entry name" value="BTB"/>
    <property type="match status" value="1"/>
</dbReference>
<dbReference type="Pfam" id="PF00096">
    <property type="entry name" value="zf-C2H2"/>
    <property type="match status" value="3"/>
</dbReference>
<keyword evidence="4" id="KW-0677">Repeat</keyword>
<feature type="domain" description="BTB" evidence="12">
    <location>
        <begin position="31"/>
        <end position="96"/>
    </location>
</feature>
<evidence type="ECO:0000256" key="4">
    <source>
        <dbReference type="ARBA" id="ARBA00022737"/>
    </source>
</evidence>
<dbReference type="GO" id="GO:0040029">
    <property type="term" value="P:epigenetic regulation of gene expression"/>
    <property type="evidence" value="ECO:0007669"/>
    <property type="project" value="UniProtKB-ARBA"/>
</dbReference>
<feature type="domain" description="C2H2-type" evidence="13">
    <location>
        <begin position="466"/>
        <end position="493"/>
    </location>
</feature>
<keyword evidence="5 10" id="KW-0863">Zinc-finger</keyword>
<dbReference type="Proteomes" id="UP001378592">
    <property type="component" value="Unassembled WGS sequence"/>
</dbReference>
<feature type="compositionally biased region" description="Polar residues" evidence="11">
    <location>
        <begin position="294"/>
        <end position="303"/>
    </location>
</feature>
<feature type="domain" description="C2H2-type" evidence="13">
    <location>
        <begin position="494"/>
        <end position="517"/>
    </location>
</feature>
<dbReference type="FunFam" id="3.30.160.60:FF:000933">
    <property type="entry name" value="zinc finger protein 771"/>
    <property type="match status" value="1"/>
</dbReference>
<evidence type="ECO:0000256" key="1">
    <source>
        <dbReference type="ARBA" id="ARBA00004123"/>
    </source>
</evidence>
<keyword evidence="15" id="KW-1185">Reference proteome</keyword>
<evidence type="ECO:0000256" key="6">
    <source>
        <dbReference type="ARBA" id="ARBA00022833"/>
    </source>
</evidence>
<dbReference type="PROSITE" id="PS50157">
    <property type="entry name" value="ZINC_FINGER_C2H2_2"/>
    <property type="match status" value="3"/>
</dbReference>
<comment type="subcellular location">
    <subcellularLocation>
        <location evidence="1">Nucleus</location>
    </subcellularLocation>
</comment>
<evidence type="ECO:0000313" key="15">
    <source>
        <dbReference type="Proteomes" id="UP001378592"/>
    </source>
</evidence>
<evidence type="ECO:0000256" key="2">
    <source>
        <dbReference type="ARBA" id="ARBA00006991"/>
    </source>
</evidence>
<dbReference type="GO" id="GO:0000978">
    <property type="term" value="F:RNA polymerase II cis-regulatory region sequence-specific DNA binding"/>
    <property type="evidence" value="ECO:0007669"/>
    <property type="project" value="TreeGrafter"/>
</dbReference>
<feature type="compositionally biased region" description="Polar residues" evidence="11">
    <location>
        <begin position="357"/>
        <end position="367"/>
    </location>
</feature>
<feature type="compositionally biased region" description="Polar residues" evidence="11">
    <location>
        <begin position="126"/>
        <end position="146"/>
    </location>
</feature>
<dbReference type="InterPro" id="IPR000210">
    <property type="entry name" value="BTB/POZ_dom"/>
</dbReference>
<evidence type="ECO:0000256" key="8">
    <source>
        <dbReference type="ARBA" id="ARBA00023163"/>
    </source>
</evidence>
<evidence type="ECO:0000256" key="11">
    <source>
        <dbReference type="SAM" id="MobiDB-lite"/>
    </source>
</evidence>
<dbReference type="AlphaFoldDB" id="A0AAN9V9S5"/>
<dbReference type="SUPFAM" id="SSF57667">
    <property type="entry name" value="beta-beta-alpha zinc fingers"/>
    <property type="match status" value="2"/>
</dbReference>
<feature type="region of interest" description="Disordered" evidence="11">
    <location>
        <begin position="356"/>
        <end position="415"/>
    </location>
</feature>